<protein>
    <recommendedName>
        <fullName evidence="2">DUF4283 domain-containing protein</fullName>
    </recommendedName>
</protein>
<evidence type="ECO:0000256" key="1">
    <source>
        <dbReference type="SAM" id="MobiDB-lite"/>
    </source>
</evidence>
<feature type="region of interest" description="Disordered" evidence="1">
    <location>
        <begin position="25"/>
        <end position="65"/>
    </location>
</feature>
<reference evidence="3 4" key="1">
    <citation type="submission" date="2023-03" db="EMBL/GenBank/DDBJ databases">
        <title>WGS of Gossypium arboreum.</title>
        <authorList>
            <person name="Yu D."/>
        </authorList>
    </citation>
    <scope>NUCLEOTIDE SEQUENCE [LARGE SCALE GENOMIC DNA]</scope>
    <source>
        <tissue evidence="3">Leaf</tissue>
    </source>
</reference>
<accession>A0ABR0P0E1</accession>
<dbReference type="Pfam" id="PF14111">
    <property type="entry name" value="DUF4283"/>
    <property type="match status" value="1"/>
</dbReference>
<feature type="domain" description="DUF4283" evidence="2">
    <location>
        <begin position="98"/>
        <end position="149"/>
    </location>
</feature>
<evidence type="ECO:0000259" key="2">
    <source>
        <dbReference type="Pfam" id="PF14111"/>
    </source>
</evidence>
<dbReference type="EMBL" id="JARKNE010000008">
    <property type="protein sequence ID" value="KAK5812076.1"/>
    <property type="molecule type" value="Genomic_DNA"/>
</dbReference>
<dbReference type="InterPro" id="IPR025558">
    <property type="entry name" value="DUF4283"/>
</dbReference>
<name>A0ABR0P0E1_GOSAR</name>
<dbReference type="Proteomes" id="UP001358586">
    <property type="component" value="Chromosome 8"/>
</dbReference>
<evidence type="ECO:0000313" key="3">
    <source>
        <dbReference type="EMBL" id="KAK5812076.1"/>
    </source>
</evidence>
<feature type="compositionally biased region" description="Basic and acidic residues" evidence="1">
    <location>
        <begin position="25"/>
        <end position="39"/>
    </location>
</feature>
<keyword evidence="4" id="KW-1185">Reference proteome</keyword>
<proteinExistence type="predicted"/>
<evidence type="ECO:0000313" key="4">
    <source>
        <dbReference type="Proteomes" id="UP001358586"/>
    </source>
</evidence>
<gene>
    <name evidence="3" type="ORF">PVK06_027475</name>
</gene>
<comment type="caution">
    <text evidence="3">The sequence shown here is derived from an EMBL/GenBank/DDBJ whole genome shotgun (WGS) entry which is preliminary data.</text>
</comment>
<sequence>MALCDSAAPENPTLEEMLPKKVRFRDKEEVTRNDMEIERPSAQPTSWRDMLVGQSSKGGANGSNEKEAFDFLEGDVLRSVVNGVPSITFSDRVHQFLLDNTVVLKLLGRNIGFSVLQNKLYSMWKPSAPIHMMDIENGYFLVKFQNKLD</sequence>
<organism evidence="3 4">
    <name type="scientific">Gossypium arboreum</name>
    <name type="common">Tree cotton</name>
    <name type="synonym">Gossypium nanking</name>
    <dbReference type="NCBI Taxonomy" id="29729"/>
    <lineage>
        <taxon>Eukaryota</taxon>
        <taxon>Viridiplantae</taxon>
        <taxon>Streptophyta</taxon>
        <taxon>Embryophyta</taxon>
        <taxon>Tracheophyta</taxon>
        <taxon>Spermatophyta</taxon>
        <taxon>Magnoliopsida</taxon>
        <taxon>eudicotyledons</taxon>
        <taxon>Gunneridae</taxon>
        <taxon>Pentapetalae</taxon>
        <taxon>rosids</taxon>
        <taxon>malvids</taxon>
        <taxon>Malvales</taxon>
        <taxon>Malvaceae</taxon>
        <taxon>Malvoideae</taxon>
        <taxon>Gossypium</taxon>
    </lineage>
</organism>